<comment type="subcellular location">
    <subcellularLocation>
        <location evidence="5">Cytoplasm</location>
    </subcellularLocation>
</comment>
<dbReference type="Pfam" id="PF13742">
    <property type="entry name" value="tRNA_anti_2"/>
    <property type="match status" value="1"/>
</dbReference>
<reference evidence="9" key="1">
    <citation type="submission" date="2017-09" db="EMBL/GenBank/DDBJ databases">
        <title>Depth-based differentiation of microbial function through sediment-hosted aquifers and enrichment of novel symbionts in the deep terrestrial subsurface.</title>
        <authorList>
            <person name="Probst A.J."/>
            <person name="Ladd B."/>
            <person name="Jarett J.K."/>
            <person name="Geller-Mcgrath D.E."/>
            <person name="Sieber C.M.K."/>
            <person name="Emerson J.B."/>
            <person name="Anantharaman K."/>
            <person name="Thomas B.C."/>
            <person name="Malmstrom R."/>
            <person name="Stieglmeier M."/>
            <person name="Klingl A."/>
            <person name="Woyke T."/>
            <person name="Ryan C.M."/>
            <person name="Banfield J.F."/>
        </authorList>
    </citation>
    <scope>NUCLEOTIDE SEQUENCE [LARGE SCALE GENOMIC DNA]</scope>
</reference>
<accession>A0A2M7Z7K7</accession>
<dbReference type="NCBIfam" id="TIGR00237">
    <property type="entry name" value="xseA"/>
    <property type="match status" value="1"/>
</dbReference>
<dbReference type="GO" id="GO:0005737">
    <property type="term" value="C:cytoplasm"/>
    <property type="evidence" value="ECO:0007669"/>
    <property type="project" value="UniProtKB-SubCell"/>
</dbReference>
<dbReference type="InterPro" id="IPR025824">
    <property type="entry name" value="OB-fold_nuc-bd_dom"/>
</dbReference>
<dbReference type="GO" id="GO:0008855">
    <property type="term" value="F:exodeoxyribonuclease VII activity"/>
    <property type="evidence" value="ECO:0007669"/>
    <property type="project" value="UniProtKB-UniRule"/>
</dbReference>
<feature type="domain" description="Exonuclease VII large subunit C-terminal" evidence="6">
    <location>
        <begin position="131"/>
        <end position="406"/>
    </location>
</feature>
<dbReference type="InterPro" id="IPR003753">
    <property type="entry name" value="Exonuc_VII_L"/>
</dbReference>
<gene>
    <name evidence="8" type="primary">xseA</name>
    <name evidence="8" type="ORF">CO137_00615</name>
</gene>
<protein>
    <recommendedName>
        <fullName evidence="5">Exodeoxyribonuclease 7 large subunit</fullName>
        <ecNumber evidence="5">3.1.11.6</ecNumber>
    </recommendedName>
</protein>
<keyword evidence="3 5" id="KW-0378">Hydrolase</keyword>
<comment type="catalytic activity">
    <reaction evidence="5">
        <text>Exonucleolytic cleavage in either 5'- to 3'- or 3'- to 5'-direction to yield nucleoside 5'-phosphates.</text>
        <dbReference type="EC" id="3.1.11.6"/>
    </reaction>
</comment>
<evidence type="ECO:0000256" key="5">
    <source>
        <dbReference type="RuleBase" id="RU004355"/>
    </source>
</evidence>
<evidence type="ECO:0000259" key="7">
    <source>
        <dbReference type="Pfam" id="PF13742"/>
    </source>
</evidence>
<dbReference type="AlphaFoldDB" id="A0A2M7Z7K7"/>
<dbReference type="CDD" id="cd04489">
    <property type="entry name" value="ExoVII_LU_OBF"/>
    <property type="match status" value="1"/>
</dbReference>
<keyword evidence="1" id="KW-0963">Cytoplasm</keyword>
<comment type="similarity">
    <text evidence="5">Belongs to the XseA family.</text>
</comment>
<feature type="non-terminal residue" evidence="8">
    <location>
        <position position="406"/>
    </location>
</feature>
<dbReference type="HAMAP" id="MF_00378">
    <property type="entry name" value="Exonuc_7_L"/>
    <property type="match status" value="1"/>
</dbReference>
<dbReference type="InterPro" id="IPR020579">
    <property type="entry name" value="Exonuc_VII_lsu_C"/>
</dbReference>
<dbReference type="Proteomes" id="UP000230843">
    <property type="component" value="Unassembled WGS sequence"/>
</dbReference>
<feature type="domain" description="OB-fold nucleic acid binding" evidence="7">
    <location>
        <begin position="16"/>
        <end position="107"/>
    </location>
</feature>
<dbReference type="GO" id="GO:0006308">
    <property type="term" value="P:DNA catabolic process"/>
    <property type="evidence" value="ECO:0007669"/>
    <property type="project" value="UniProtKB-UniRule"/>
</dbReference>
<evidence type="ECO:0000256" key="3">
    <source>
        <dbReference type="ARBA" id="ARBA00022801"/>
    </source>
</evidence>
<dbReference type="GO" id="GO:0009318">
    <property type="term" value="C:exodeoxyribonuclease VII complex"/>
    <property type="evidence" value="ECO:0007669"/>
    <property type="project" value="UniProtKB-UniRule"/>
</dbReference>
<name>A0A2M7Z7K7_9BACT</name>
<evidence type="ECO:0000256" key="2">
    <source>
        <dbReference type="ARBA" id="ARBA00022722"/>
    </source>
</evidence>
<evidence type="ECO:0000256" key="4">
    <source>
        <dbReference type="ARBA" id="ARBA00022839"/>
    </source>
</evidence>
<evidence type="ECO:0000313" key="8">
    <source>
        <dbReference type="EMBL" id="PJA90307.1"/>
    </source>
</evidence>
<keyword evidence="2 5" id="KW-0540">Nuclease</keyword>
<evidence type="ECO:0000259" key="6">
    <source>
        <dbReference type="Pfam" id="PF02601"/>
    </source>
</evidence>
<dbReference type="Pfam" id="PF02601">
    <property type="entry name" value="Exonuc_VII_L"/>
    <property type="match status" value="1"/>
</dbReference>
<organism evidence="8 9">
    <name type="scientific">Candidatus Magasanikbacteria bacterium CG_4_9_14_3_um_filter_32_9</name>
    <dbReference type="NCBI Taxonomy" id="1974644"/>
    <lineage>
        <taxon>Bacteria</taxon>
        <taxon>Candidatus Magasanikiibacteriota</taxon>
    </lineage>
</organism>
<dbReference type="GO" id="GO:0003676">
    <property type="term" value="F:nucleic acid binding"/>
    <property type="evidence" value="ECO:0007669"/>
    <property type="project" value="InterPro"/>
</dbReference>
<proteinExistence type="inferred from homology"/>
<dbReference type="PANTHER" id="PTHR30008:SF0">
    <property type="entry name" value="EXODEOXYRIBONUCLEASE 7 LARGE SUBUNIT"/>
    <property type="match status" value="1"/>
</dbReference>
<sequence length="406" mass="45861">MVLIKDVGSEKDKKLSVSEYIKLLNNSLSNLYGEVIGEISEITISAKGHVYFVLKDKITGYVLPCTIWETNYLLNGIDMEIGMEILIKGRPEFYGPFGKLSFITKNVELVGDGALKKAYEKLKEKLEKEGLFDNSRKKTLPLFPKKIAVITSNYGAVIHDFTNNLRKSGFQIKILDCRVEGSESGPELALSVRALRGEDIDLLVIIRGGGSIQSLAGFNNEALVREIANFPTPVIIGVGHHEDVTLASLVADASESTPSLTAELIGRSWEKAEQSVDNIQRKIFSHYEYSLERSSKILRLTFEKAKKSFDKILKIHDNTKQSLRHGMQKIKEKIKETQNGVSDKKIYITQQFQKSIDEVNNKCLFNIPKFILKKYTKIIKDKQDSLKTLKKLIETNNPERQLELGY</sequence>
<comment type="caution">
    <text evidence="8">The sequence shown here is derived from an EMBL/GenBank/DDBJ whole genome shotgun (WGS) entry which is preliminary data.</text>
</comment>
<evidence type="ECO:0000313" key="9">
    <source>
        <dbReference type="Proteomes" id="UP000230843"/>
    </source>
</evidence>
<dbReference type="EMBL" id="PFVJ01000015">
    <property type="protein sequence ID" value="PJA90307.1"/>
    <property type="molecule type" value="Genomic_DNA"/>
</dbReference>
<evidence type="ECO:0000256" key="1">
    <source>
        <dbReference type="ARBA" id="ARBA00022490"/>
    </source>
</evidence>
<dbReference type="EC" id="3.1.11.6" evidence="5"/>
<dbReference type="PANTHER" id="PTHR30008">
    <property type="entry name" value="EXODEOXYRIBONUCLEASE 7 LARGE SUBUNIT"/>
    <property type="match status" value="1"/>
</dbReference>
<keyword evidence="4 5" id="KW-0269">Exonuclease</keyword>